<evidence type="ECO:0000313" key="2">
    <source>
        <dbReference type="EMBL" id="KAJ9137721.1"/>
    </source>
</evidence>
<feature type="compositionally biased region" description="Polar residues" evidence="1">
    <location>
        <begin position="452"/>
        <end position="465"/>
    </location>
</feature>
<name>A0AA38VCH4_9PEZI</name>
<organism evidence="2 3">
    <name type="scientific">Pleurostoma richardsiae</name>
    <dbReference type="NCBI Taxonomy" id="41990"/>
    <lineage>
        <taxon>Eukaryota</taxon>
        <taxon>Fungi</taxon>
        <taxon>Dikarya</taxon>
        <taxon>Ascomycota</taxon>
        <taxon>Pezizomycotina</taxon>
        <taxon>Sordariomycetes</taxon>
        <taxon>Sordariomycetidae</taxon>
        <taxon>Calosphaeriales</taxon>
        <taxon>Pleurostomataceae</taxon>
        <taxon>Pleurostoma</taxon>
    </lineage>
</organism>
<dbReference type="Proteomes" id="UP001174694">
    <property type="component" value="Unassembled WGS sequence"/>
</dbReference>
<keyword evidence="3" id="KW-1185">Reference proteome</keyword>
<feature type="region of interest" description="Disordered" evidence="1">
    <location>
        <begin position="445"/>
        <end position="510"/>
    </location>
</feature>
<accession>A0AA38VCH4</accession>
<sequence>MSYHQGFNGPGSPSESTTDYQTADSQDSTCSVEEDPLESWYKSVGYVPALDESAIDVLELVLSPFAISSIKKKLHKTKRDQTMGLGDRNVRIDPSLPTDPFFTVFHNMTTLQESGSGIHMSDLHDQVKKYHVDEWRLDLEKAVKDEAEATFQRTVVMSMLDRSRLMYNLKDGDQPILDFAIESTWNCPFMPTRALKKDRPDRQRVLSRPKPDISIAFHLRSIIEDGLMRAIPDATRRIMTYEALDGTRTQRAFHFLMIEAKNATSSDKDGRLHNLNSASQSLHCLYEFFNEADREEVECDKPCCAPDAVTITTNAGRRISSPAGENTFVGRFFREVRVFTAVPTGRAITIQMHRACPASKPPFPSHDGRPPFRPVILPDYPLQFEYNEVIRLTDDDFSREKLVDTFKKIMVDYGVGRLRPLLQEAAAAIAAKFYRWEEENGMRHYSHGQMAPQPSAQTSRAVSQGTRRSSVSATSSSRPPSPPNRASSSASANSPAAQSTGSGQKKARKR</sequence>
<feature type="region of interest" description="Disordered" evidence="1">
    <location>
        <begin position="1"/>
        <end position="34"/>
    </location>
</feature>
<proteinExistence type="predicted"/>
<evidence type="ECO:0000313" key="3">
    <source>
        <dbReference type="Proteomes" id="UP001174694"/>
    </source>
</evidence>
<gene>
    <name evidence="2" type="ORF">NKR23_g8948</name>
</gene>
<dbReference type="EMBL" id="JANBVO010000033">
    <property type="protein sequence ID" value="KAJ9137721.1"/>
    <property type="molecule type" value="Genomic_DNA"/>
</dbReference>
<reference evidence="2" key="1">
    <citation type="submission" date="2022-07" db="EMBL/GenBank/DDBJ databases">
        <title>Fungi with potential for degradation of polypropylene.</title>
        <authorList>
            <person name="Gostincar C."/>
        </authorList>
    </citation>
    <scope>NUCLEOTIDE SEQUENCE</scope>
    <source>
        <strain evidence="2">EXF-13308</strain>
    </source>
</reference>
<feature type="compositionally biased region" description="Low complexity" evidence="1">
    <location>
        <begin position="466"/>
        <end position="497"/>
    </location>
</feature>
<protein>
    <submittedName>
        <fullName evidence="2">Uncharacterized protein</fullName>
    </submittedName>
</protein>
<evidence type="ECO:0000256" key="1">
    <source>
        <dbReference type="SAM" id="MobiDB-lite"/>
    </source>
</evidence>
<comment type="caution">
    <text evidence="2">The sequence shown here is derived from an EMBL/GenBank/DDBJ whole genome shotgun (WGS) entry which is preliminary data.</text>
</comment>
<dbReference type="AlphaFoldDB" id="A0AA38VCH4"/>
<feature type="compositionally biased region" description="Polar residues" evidence="1">
    <location>
        <begin position="11"/>
        <end position="31"/>
    </location>
</feature>